<keyword evidence="14" id="KW-0175">Coiled coil</keyword>
<dbReference type="GO" id="GO:0044781">
    <property type="term" value="P:bacterial-type flagellum organization"/>
    <property type="evidence" value="ECO:0007669"/>
    <property type="project" value="UniProtKB-UniRule"/>
</dbReference>
<dbReference type="InterPro" id="IPR020006">
    <property type="entry name" value="FlhF"/>
</dbReference>
<dbReference type="GO" id="GO:0005886">
    <property type="term" value="C:plasma membrane"/>
    <property type="evidence" value="ECO:0007669"/>
    <property type="project" value="UniProtKB-SubCell"/>
</dbReference>
<keyword evidence="9" id="KW-0342">GTP-binding</keyword>
<gene>
    <name evidence="17" type="ordered locus">BH0270</name>
</gene>
<evidence type="ECO:0000256" key="5">
    <source>
        <dbReference type="ARBA" id="ARBA00022475"/>
    </source>
</evidence>
<comment type="subcellular location">
    <subcellularLocation>
        <location evidence="1">Cell membrane</location>
        <topology evidence="1">Peripheral membrane protein</topology>
        <orientation evidence="1">Cytoplasmic side</orientation>
    </subcellularLocation>
</comment>
<name>A0AA34R3Q9_BORHD</name>
<dbReference type="PANTHER" id="PTHR43134:SF3">
    <property type="entry name" value="FLAGELLAR BIOSYNTHESIS PROTEIN FLHF"/>
    <property type="match status" value="1"/>
</dbReference>
<dbReference type="GO" id="GO:0006614">
    <property type="term" value="P:SRP-dependent cotranslational protein targeting to membrane"/>
    <property type="evidence" value="ECO:0007669"/>
    <property type="project" value="UniProtKB-UniRule"/>
</dbReference>
<evidence type="ECO:0000256" key="4">
    <source>
        <dbReference type="ARBA" id="ARBA00022448"/>
    </source>
</evidence>
<evidence type="ECO:0000256" key="12">
    <source>
        <dbReference type="ARBA" id="ARBA00025337"/>
    </source>
</evidence>
<evidence type="ECO:0000256" key="2">
    <source>
        <dbReference type="ARBA" id="ARBA00008531"/>
    </source>
</evidence>
<reference evidence="18" key="1">
    <citation type="submission" date="2004-12" db="EMBL/GenBank/DDBJ databases">
        <title>The genome sequence of Borrelia hermsii and Borrelia turicatae: comparative analysis of two agents of endemic N. America relapsing fever.</title>
        <authorList>
            <person name="Porcella S.F."/>
            <person name="Raffel S.J."/>
            <person name="Schrumpf M.E."/>
            <person name="Montgomery B."/>
            <person name="Smith T."/>
            <person name="Schwan T.G."/>
        </authorList>
    </citation>
    <scope>NUCLEOTIDE SEQUENCE [LARGE SCALE GENOMIC DNA]</scope>
    <source>
        <strain evidence="18">HS1 / DAH</strain>
    </source>
</reference>
<dbReference type="CDD" id="cd17873">
    <property type="entry name" value="FlhF"/>
    <property type="match status" value="1"/>
</dbReference>
<dbReference type="Proteomes" id="UP000008834">
    <property type="component" value="Chromosome"/>
</dbReference>
<keyword evidence="5" id="KW-1003">Cell membrane</keyword>
<dbReference type="SMART" id="SM00962">
    <property type="entry name" value="SRP54"/>
    <property type="match status" value="1"/>
</dbReference>
<evidence type="ECO:0000256" key="3">
    <source>
        <dbReference type="ARBA" id="ARBA00014919"/>
    </source>
</evidence>
<dbReference type="GO" id="GO:0003924">
    <property type="term" value="F:GTPase activity"/>
    <property type="evidence" value="ECO:0007669"/>
    <property type="project" value="UniProtKB-UniRule"/>
</dbReference>
<evidence type="ECO:0000256" key="7">
    <source>
        <dbReference type="ARBA" id="ARBA00022795"/>
    </source>
</evidence>
<dbReference type="GO" id="GO:0005525">
    <property type="term" value="F:GTP binding"/>
    <property type="evidence" value="ECO:0007669"/>
    <property type="project" value="UniProtKB-UniRule"/>
</dbReference>
<proteinExistence type="inferred from homology"/>
<dbReference type="AlphaFoldDB" id="A0AA34R3Q9"/>
<evidence type="ECO:0000313" key="18">
    <source>
        <dbReference type="Proteomes" id="UP000008834"/>
    </source>
</evidence>
<evidence type="ECO:0000256" key="1">
    <source>
        <dbReference type="ARBA" id="ARBA00004413"/>
    </source>
</evidence>
<dbReference type="FunFam" id="3.40.50.300:FF:000695">
    <property type="entry name" value="Flagellar biosynthesis regulator FlhF"/>
    <property type="match status" value="1"/>
</dbReference>
<comment type="similarity">
    <text evidence="2">Belongs to the GTP-binding SRP family.</text>
</comment>
<dbReference type="PANTHER" id="PTHR43134">
    <property type="entry name" value="SIGNAL RECOGNITION PARTICLE RECEPTOR SUBUNIT ALPHA"/>
    <property type="match status" value="1"/>
</dbReference>
<evidence type="ECO:0000259" key="16">
    <source>
        <dbReference type="SMART" id="SM00962"/>
    </source>
</evidence>
<keyword evidence="10" id="KW-0472">Membrane</keyword>
<dbReference type="Gene3D" id="1.20.120.1380">
    <property type="entry name" value="Flagellar FlhF biosynthesis protein, N domain"/>
    <property type="match status" value="1"/>
</dbReference>
<dbReference type="NCBIfam" id="TIGR03499">
    <property type="entry name" value="FlhF"/>
    <property type="match status" value="1"/>
</dbReference>
<keyword evidence="6" id="KW-0547">Nucleotide-binding</keyword>
<evidence type="ECO:0000256" key="9">
    <source>
        <dbReference type="ARBA" id="ARBA00023134"/>
    </source>
</evidence>
<keyword evidence="8" id="KW-0653">Protein transport</keyword>
<keyword evidence="7" id="KW-1005">Bacterial flagellum biogenesis</keyword>
<evidence type="ECO:0000256" key="11">
    <source>
        <dbReference type="ARBA" id="ARBA00023225"/>
    </source>
</evidence>
<dbReference type="InterPro" id="IPR027417">
    <property type="entry name" value="P-loop_NTPase"/>
</dbReference>
<dbReference type="GO" id="GO:0015031">
    <property type="term" value="P:protein transport"/>
    <property type="evidence" value="ECO:0007669"/>
    <property type="project" value="UniProtKB-KW"/>
</dbReference>
<dbReference type="InterPro" id="IPR047040">
    <property type="entry name" value="FlhF__GTPase_dom"/>
</dbReference>
<keyword evidence="17" id="KW-0282">Flagellum</keyword>
<keyword evidence="4" id="KW-0813">Transport</keyword>
<evidence type="ECO:0000256" key="8">
    <source>
        <dbReference type="ARBA" id="ARBA00022927"/>
    </source>
</evidence>
<evidence type="ECO:0000256" key="10">
    <source>
        <dbReference type="ARBA" id="ARBA00023136"/>
    </source>
</evidence>
<feature type="domain" description="SRP54-type proteins GTP-binding" evidence="16">
    <location>
        <begin position="179"/>
        <end position="374"/>
    </location>
</feature>
<accession>A0AA34R3Q9</accession>
<evidence type="ECO:0000313" key="17">
    <source>
        <dbReference type="EMBL" id="AAX16787.1"/>
    </source>
</evidence>
<dbReference type="GO" id="GO:0005047">
    <property type="term" value="F:signal recognition particle binding"/>
    <property type="evidence" value="ECO:0007669"/>
    <property type="project" value="TreeGrafter"/>
</dbReference>
<evidence type="ECO:0000256" key="14">
    <source>
        <dbReference type="SAM" id="Coils"/>
    </source>
</evidence>
<comment type="function">
    <text evidence="12">Necessary for flagellar biosynthesis. May be involved in translocation of the flagellum.</text>
</comment>
<sequence>MKSSIMVQYFTERGPTYNEVIETVKRKYGKNARVMTYKTIAHGGIFGLFSRDWIEVSGYVRYDIGQQQINIEEEKRKILQSIKKEESSSIEDVIKEVKSLKNELAHKKEEVNHPTILKIEDILRSNDFSESYIKDINNFIKKEFSLSDLDDYDKIKDSVIIYIAKTIKCSGPLIDNLKKRIFILVGPTGVGKTTTIAKLAAIYGINSDDKSLNIKIITIDNYRIGAKKQIQTYGDIMGIPVKAIESFKDLKEEITQSKDFDLVLIDTIGKSPKDFMKLAEMKELLNACGRDAEFHLAVSSTTKTADIKEIFHQFSPFSYKTVIFTKLDETTCVGNLISLIHEMRKEVSYITDGQIVPHNISIAEPLTFIKKINGYRISDDVEFIRRLKSKSYY</sequence>
<protein>
    <recommendedName>
        <fullName evidence="3 13">Flagellar biosynthesis protein FlhF</fullName>
    </recommendedName>
</protein>
<evidence type="ECO:0000256" key="6">
    <source>
        <dbReference type="ARBA" id="ARBA00022741"/>
    </source>
</evidence>
<dbReference type="InterPro" id="IPR003593">
    <property type="entry name" value="AAA+_ATPase"/>
</dbReference>
<evidence type="ECO:0000259" key="15">
    <source>
        <dbReference type="SMART" id="SM00382"/>
    </source>
</evidence>
<keyword evidence="17" id="KW-0969">Cilium</keyword>
<dbReference type="Pfam" id="PF00448">
    <property type="entry name" value="SRP54"/>
    <property type="match status" value="1"/>
</dbReference>
<dbReference type="Gene3D" id="3.40.50.300">
    <property type="entry name" value="P-loop containing nucleotide triphosphate hydrolases"/>
    <property type="match status" value="1"/>
</dbReference>
<evidence type="ECO:0000256" key="13">
    <source>
        <dbReference type="NCBIfam" id="TIGR03499"/>
    </source>
</evidence>
<keyword evidence="11" id="KW-1006">Bacterial flagellum protein export</keyword>
<organism evidence="17 18">
    <name type="scientific">Borrelia hermsii (strain HS1 / DAH)</name>
    <dbReference type="NCBI Taxonomy" id="314723"/>
    <lineage>
        <taxon>Bacteria</taxon>
        <taxon>Pseudomonadati</taxon>
        <taxon>Spirochaetota</taxon>
        <taxon>Spirochaetia</taxon>
        <taxon>Spirochaetales</taxon>
        <taxon>Borreliaceae</taxon>
        <taxon>Borrelia</taxon>
    </lineage>
</organism>
<dbReference type="KEGG" id="bhr:BH0270"/>
<dbReference type="NCBIfam" id="NF009366">
    <property type="entry name" value="PRK12723.1"/>
    <property type="match status" value="1"/>
</dbReference>
<keyword evidence="17" id="KW-0966">Cell projection</keyword>
<dbReference type="SMART" id="SM00382">
    <property type="entry name" value="AAA"/>
    <property type="match status" value="1"/>
</dbReference>
<dbReference type="EMBL" id="CP000048">
    <property type="protein sequence ID" value="AAX16787.1"/>
    <property type="molecule type" value="Genomic_DNA"/>
</dbReference>
<dbReference type="InterPro" id="IPR000897">
    <property type="entry name" value="SRP54_GTPase_dom"/>
</dbReference>
<feature type="coiled-coil region" evidence="14">
    <location>
        <begin position="83"/>
        <end position="110"/>
    </location>
</feature>
<dbReference type="SUPFAM" id="SSF52540">
    <property type="entry name" value="P-loop containing nucleoside triphosphate hydrolases"/>
    <property type="match status" value="1"/>
</dbReference>
<feature type="domain" description="AAA+ ATPase" evidence="15">
    <location>
        <begin position="178"/>
        <end position="361"/>
    </location>
</feature>